<dbReference type="CDD" id="cd00082">
    <property type="entry name" value="HisKA"/>
    <property type="match status" value="1"/>
</dbReference>
<dbReference type="Proteomes" id="UP000214689">
    <property type="component" value="Chromosome"/>
</dbReference>
<keyword evidence="8" id="KW-0472">Membrane</keyword>
<evidence type="ECO:0000256" key="3">
    <source>
        <dbReference type="ARBA" id="ARBA00012438"/>
    </source>
</evidence>
<dbReference type="InterPro" id="IPR036890">
    <property type="entry name" value="HATPase_C_sf"/>
</dbReference>
<dbReference type="PROSITE" id="PS50109">
    <property type="entry name" value="HIS_KIN"/>
    <property type="match status" value="1"/>
</dbReference>
<evidence type="ECO:0000256" key="6">
    <source>
        <dbReference type="ARBA" id="ARBA00022777"/>
    </source>
</evidence>
<dbReference type="InterPro" id="IPR005467">
    <property type="entry name" value="His_kinase_dom"/>
</dbReference>
<dbReference type="GO" id="GO:0016036">
    <property type="term" value="P:cellular response to phosphate starvation"/>
    <property type="evidence" value="ECO:0007669"/>
    <property type="project" value="TreeGrafter"/>
</dbReference>
<dbReference type="Gene3D" id="1.10.287.130">
    <property type="match status" value="1"/>
</dbReference>
<keyword evidence="8" id="KW-0812">Transmembrane</keyword>
<feature type="transmembrane region" description="Helical" evidence="8">
    <location>
        <begin position="142"/>
        <end position="162"/>
    </location>
</feature>
<dbReference type="GO" id="GO:0004721">
    <property type="term" value="F:phosphoprotein phosphatase activity"/>
    <property type="evidence" value="ECO:0007669"/>
    <property type="project" value="TreeGrafter"/>
</dbReference>
<keyword evidence="5" id="KW-0808">Transferase</keyword>
<evidence type="ECO:0000259" key="9">
    <source>
        <dbReference type="PROSITE" id="PS50109"/>
    </source>
</evidence>
<evidence type="ECO:0000313" key="12">
    <source>
        <dbReference type="Proteomes" id="UP000214689"/>
    </source>
</evidence>
<organism evidence="11 12">
    <name type="scientific">Mogibacterium pumilum</name>
    <dbReference type="NCBI Taxonomy" id="86332"/>
    <lineage>
        <taxon>Bacteria</taxon>
        <taxon>Bacillati</taxon>
        <taxon>Bacillota</taxon>
        <taxon>Clostridia</taxon>
        <taxon>Peptostreptococcales</taxon>
        <taxon>Anaerovoracaceae</taxon>
        <taxon>Mogibacterium</taxon>
    </lineage>
</organism>
<proteinExistence type="predicted"/>
<dbReference type="EMBL" id="CP016199">
    <property type="protein sequence ID" value="ASS37497.1"/>
    <property type="molecule type" value="Genomic_DNA"/>
</dbReference>
<evidence type="ECO:0000313" key="11">
    <source>
        <dbReference type="EMBL" id="ASS37497.1"/>
    </source>
</evidence>
<dbReference type="Gene3D" id="3.30.565.10">
    <property type="entry name" value="Histidine kinase-like ATPase, C-terminal domain"/>
    <property type="match status" value="1"/>
</dbReference>
<feature type="domain" description="Histidine kinase" evidence="9">
    <location>
        <begin position="233"/>
        <end position="447"/>
    </location>
</feature>
<evidence type="ECO:0000256" key="1">
    <source>
        <dbReference type="ARBA" id="ARBA00000085"/>
    </source>
</evidence>
<dbReference type="InterPro" id="IPR004358">
    <property type="entry name" value="Sig_transdc_His_kin-like_C"/>
</dbReference>
<name>A0A223ARC2_9FIRM</name>
<dbReference type="SUPFAM" id="SSF55874">
    <property type="entry name" value="ATPase domain of HSP90 chaperone/DNA topoisomerase II/histidine kinase"/>
    <property type="match status" value="1"/>
</dbReference>
<sequence length="448" mass="51518">MFSNQRKEVKPHSIVSRVTLWYTVFIALIFVVMFVAAFAISDTWSNYIVRTELEHETMELSTELDDYEAFEDGIYFAIYNRDKTLEKGTLPRGFDANAPFASGKLSQYSSSEYKFYYFDVYNSEEQKWVRGIRVISGLSKELSLFLLSLAIFAPISIIIMALGGKRILNRGFLPIKDVTRMAEDITESRDYTKRVEYSYKHLYIETAKLANVFNHMISSVQTNFDKERRFNQNVSHELRTPLSVILAESEFGGKYADTLQASRESLSIIHRQAKLMTSITDQILELSKTQQLDWSNLESLSLSDLVFEYCETHERKWEESDIAFEIKVETALWIRGHKLLLIRMIDNLVSNALKFTESKIWITLEHSLDKAVLKVADDGIGISQDHLANIWDRFYQVEDSRNKSQNSGMGLGLSFVKDIADLHRAELDIVSKKGKGSIFIATFPINTD</sequence>
<dbReference type="SUPFAM" id="SSF47384">
    <property type="entry name" value="Homodimeric domain of signal transducing histidine kinase"/>
    <property type="match status" value="1"/>
</dbReference>
<evidence type="ECO:0000256" key="4">
    <source>
        <dbReference type="ARBA" id="ARBA00022553"/>
    </source>
</evidence>
<comment type="subcellular location">
    <subcellularLocation>
        <location evidence="2">Membrane</location>
    </subcellularLocation>
</comment>
<feature type="transmembrane region" description="Helical" evidence="8">
    <location>
        <begin position="20"/>
        <end position="40"/>
    </location>
</feature>
<accession>A0A223ARC2</accession>
<dbReference type="Pfam" id="PF00512">
    <property type="entry name" value="HisKA"/>
    <property type="match status" value="1"/>
</dbReference>
<evidence type="ECO:0000256" key="7">
    <source>
        <dbReference type="ARBA" id="ARBA00023012"/>
    </source>
</evidence>
<dbReference type="InterPro" id="IPR050351">
    <property type="entry name" value="BphY/WalK/GraS-like"/>
</dbReference>
<dbReference type="CDD" id="cd06225">
    <property type="entry name" value="HAMP"/>
    <property type="match status" value="1"/>
</dbReference>
<evidence type="ECO:0000256" key="5">
    <source>
        <dbReference type="ARBA" id="ARBA00022679"/>
    </source>
</evidence>
<dbReference type="EC" id="2.7.13.3" evidence="3"/>
<evidence type="ECO:0000256" key="2">
    <source>
        <dbReference type="ARBA" id="ARBA00004370"/>
    </source>
</evidence>
<dbReference type="GO" id="GO:0005886">
    <property type="term" value="C:plasma membrane"/>
    <property type="evidence" value="ECO:0007669"/>
    <property type="project" value="TreeGrafter"/>
</dbReference>
<evidence type="ECO:0000256" key="8">
    <source>
        <dbReference type="SAM" id="Phobius"/>
    </source>
</evidence>
<keyword evidence="12" id="KW-1185">Reference proteome</keyword>
<dbReference type="Gene3D" id="6.10.340.10">
    <property type="match status" value="1"/>
</dbReference>
<dbReference type="PROSITE" id="PS50885">
    <property type="entry name" value="HAMP"/>
    <property type="match status" value="1"/>
</dbReference>
<dbReference type="GO" id="GO:0000155">
    <property type="term" value="F:phosphorelay sensor kinase activity"/>
    <property type="evidence" value="ECO:0007669"/>
    <property type="project" value="InterPro"/>
</dbReference>
<dbReference type="PANTHER" id="PTHR45453:SF1">
    <property type="entry name" value="PHOSPHATE REGULON SENSOR PROTEIN PHOR"/>
    <property type="match status" value="1"/>
</dbReference>
<keyword evidence="6 11" id="KW-0418">Kinase</keyword>
<dbReference type="InterPro" id="IPR003661">
    <property type="entry name" value="HisK_dim/P_dom"/>
</dbReference>
<dbReference type="AlphaFoldDB" id="A0A223ARC2"/>
<dbReference type="PANTHER" id="PTHR45453">
    <property type="entry name" value="PHOSPHATE REGULON SENSOR PROTEIN PHOR"/>
    <property type="match status" value="1"/>
</dbReference>
<dbReference type="InterPro" id="IPR003660">
    <property type="entry name" value="HAMP_dom"/>
</dbReference>
<dbReference type="PRINTS" id="PR00344">
    <property type="entry name" value="BCTRLSENSOR"/>
</dbReference>
<dbReference type="SMART" id="SM00388">
    <property type="entry name" value="HisKA"/>
    <property type="match status" value="1"/>
</dbReference>
<feature type="domain" description="HAMP" evidence="10">
    <location>
        <begin position="169"/>
        <end position="225"/>
    </location>
</feature>
<keyword evidence="8" id="KW-1133">Transmembrane helix</keyword>
<gene>
    <name evidence="11" type="ORF">AXF17_02835</name>
</gene>
<dbReference type="Pfam" id="PF02518">
    <property type="entry name" value="HATPase_c"/>
    <property type="match status" value="1"/>
</dbReference>
<dbReference type="InterPro" id="IPR036097">
    <property type="entry name" value="HisK_dim/P_sf"/>
</dbReference>
<evidence type="ECO:0000259" key="10">
    <source>
        <dbReference type="PROSITE" id="PS50885"/>
    </source>
</evidence>
<dbReference type="InterPro" id="IPR003594">
    <property type="entry name" value="HATPase_dom"/>
</dbReference>
<dbReference type="SMART" id="SM00387">
    <property type="entry name" value="HATPase_c"/>
    <property type="match status" value="1"/>
</dbReference>
<reference evidence="12" key="1">
    <citation type="submission" date="2016-05" db="EMBL/GenBank/DDBJ databases">
        <authorList>
            <person name="Holder M.E."/>
            <person name="Ajami N.J."/>
            <person name="Petrosino J.F."/>
        </authorList>
    </citation>
    <scope>NUCLEOTIDE SEQUENCE [LARGE SCALE GENOMIC DNA]</scope>
    <source>
        <strain evidence="12">ATCC 700696</strain>
    </source>
</reference>
<dbReference type="OrthoDB" id="9786919at2"/>
<dbReference type="RefSeq" id="WP_094233720.1">
    <property type="nucleotide sequence ID" value="NZ_CP016199.1"/>
</dbReference>
<dbReference type="CDD" id="cd00075">
    <property type="entry name" value="HATPase"/>
    <property type="match status" value="1"/>
</dbReference>
<comment type="catalytic activity">
    <reaction evidence="1">
        <text>ATP + protein L-histidine = ADP + protein N-phospho-L-histidine.</text>
        <dbReference type="EC" id="2.7.13.3"/>
    </reaction>
</comment>
<protein>
    <recommendedName>
        <fullName evidence="3">histidine kinase</fullName>
        <ecNumber evidence="3">2.7.13.3</ecNumber>
    </recommendedName>
</protein>
<keyword evidence="4" id="KW-0597">Phosphoprotein</keyword>
<keyword evidence="7" id="KW-0902">Two-component regulatory system</keyword>